<dbReference type="PANTHER" id="PTHR35546:SF50">
    <property type="entry name" value="F-BOX DOMAIN-CONTAINING PROTEIN"/>
    <property type="match status" value="1"/>
</dbReference>
<dbReference type="STRING" id="200361.A0A453A4K2"/>
<dbReference type="Pfam" id="PF00646">
    <property type="entry name" value="F-box"/>
    <property type="match status" value="1"/>
</dbReference>
<dbReference type="Gene3D" id="1.20.1280.50">
    <property type="match status" value="1"/>
</dbReference>
<dbReference type="InterPro" id="IPR056592">
    <property type="entry name" value="Beta-prop_At3g26010-like"/>
</dbReference>
<dbReference type="AlphaFoldDB" id="A0A453A4K2"/>
<sequence length="496" mass="56008">MISQEFLFSFWCDYSIQAFAVHIFQKKKKAFAVQSSRKKSSPLSSEKRRRPHPVNRRRRSPPVAAGRRRKPNRWSLPEPRLTNSRSIFPSQIDDFLSPFADPGSRFNSMEAKKSKLESHPGFTDDLILEILARLPARSLRRFKCVSMPWRDLISDPAHRKKLRQTLAGFLYMTDTDRYNGGRHHFASVSGDGAAAPFDPSVPYLQPNKEEGITQVDSCNGLLLYRRYSKMVVRLPPCWAADFRFVVCNPATGRWVDLPLPTHPEPPAKGSMTALAFDPAVSSHFHVLHFEQREAYITGVDIYSSRTGAWTHRDSGLADKVSLCFGSGFVFVGGMMYLIGTLGATGIKKDCVLLGVDMEGKVWKTISVPYPRRFGTIGLSQGCLHYAIASVNDTNKVPLSVIELWCLKDCDGKELVLKHTANINKLVSKTGKTYMVVEFHPDRDTIFLTSCRRDTLVSYDTRLQKVGCILNLEKRNTQRFLPYVPLYSESFADADGQ</sequence>
<dbReference type="EnsemblPlants" id="AET1Gv21037100.1">
    <property type="protein sequence ID" value="AET1Gv21037100.1"/>
    <property type="gene ID" value="AET1Gv21037100"/>
</dbReference>
<keyword evidence="4" id="KW-1185">Reference proteome</keyword>
<dbReference type="SUPFAM" id="SSF81383">
    <property type="entry name" value="F-box domain"/>
    <property type="match status" value="1"/>
</dbReference>
<dbReference type="SMART" id="SM00256">
    <property type="entry name" value="FBOX"/>
    <property type="match status" value="1"/>
</dbReference>
<feature type="region of interest" description="Disordered" evidence="1">
    <location>
        <begin position="35"/>
        <end position="80"/>
    </location>
</feature>
<reference evidence="3" key="4">
    <citation type="submission" date="2019-03" db="UniProtKB">
        <authorList>
            <consortium name="EnsemblPlants"/>
        </authorList>
    </citation>
    <scope>IDENTIFICATION</scope>
</reference>
<dbReference type="PANTHER" id="PTHR35546">
    <property type="entry name" value="F-BOX PROTEIN INTERACTION DOMAIN PROTEIN-RELATED"/>
    <property type="match status" value="1"/>
</dbReference>
<evidence type="ECO:0000313" key="3">
    <source>
        <dbReference type="EnsemblPlants" id="AET1Gv21037100.1"/>
    </source>
</evidence>
<organism evidence="3 4">
    <name type="scientific">Aegilops tauschii subsp. strangulata</name>
    <name type="common">Goatgrass</name>
    <dbReference type="NCBI Taxonomy" id="200361"/>
    <lineage>
        <taxon>Eukaryota</taxon>
        <taxon>Viridiplantae</taxon>
        <taxon>Streptophyta</taxon>
        <taxon>Embryophyta</taxon>
        <taxon>Tracheophyta</taxon>
        <taxon>Spermatophyta</taxon>
        <taxon>Magnoliopsida</taxon>
        <taxon>Liliopsida</taxon>
        <taxon>Poales</taxon>
        <taxon>Poaceae</taxon>
        <taxon>BOP clade</taxon>
        <taxon>Pooideae</taxon>
        <taxon>Triticodae</taxon>
        <taxon>Triticeae</taxon>
        <taxon>Triticinae</taxon>
        <taxon>Aegilops</taxon>
    </lineage>
</organism>
<accession>A0A453A4K2</accession>
<dbReference type="CDD" id="cd22157">
    <property type="entry name" value="F-box_AtFBW1-like"/>
    <property type="match status" value="1"/>
</dbReference>
<reference evidence="4" key="2">
    <citation type="journal article" date="2017" name="Nat. Plants">
        <title>The Aegilops tauschii genome reveals multiple impacts of transposons.</title>
        <authorList>
            <person name="Zhao G."/>
            <person name="Zou C."/>
            <person name="Li K."/>
            <person name="Wang K."/>
            <person name="Li T."/>
            <person name="Gao L."/>
            <person name="Zhang X."/>
            <person name="Wang H."/>
            <person name="Yang Z."/>
            <person name="Liu X."/>
            <person name="Jiang W."/>
            <person name="Mao L."/>
            <person name="Kong X."/>
            <person name="Jiao Y."/>
            <person name="Jia J."/>
        </authorList>
    </citation>
    <scope>NUCLEOTIDE SEQUENCE [LARGE SCALE GENOMIC DNA]</scope>
    <source>
        <strain evidence="4">cv. AL8/78</strain>
    </source>
</reference>
<feature type="compositionally biased region" description="Basic residues" evidence="1">
    <location>
        <begin position="47"/>
        <end position="72"/>
    </location>
</feature>
<protein>
    <recommendedName>
        <fullName evidence="2">F-box domain-containing protein</fullName>
    </recommendedName>
</protein>
<dbReference type="Pfam" id="PF24750">
    <property type="entry name" value="b-prop_At3g26010-like"/>
    <property type="match status" value="1"/>
</dbReference>
<evidence type="ECO:0000256" key="1">
    <source>
        <dbReference type="SAM" id="MobiDB-lite"/>
    </source>
</evidence>
<dbReference type="SUPFAM" id="SSF50965">
    <property type="entry name" value="Galactose oxidase, central domain"/>
    <property type="match status" value="1"/>
</dbReference>
<dbReference type="InterPro" id="IPR011043">
    <property type="entry name" value="Gal_Oxase/kelch_b-propeller"/>
</dbReference>
<reference evidence="3" key="3">
    <citation type="journal article" date="2017" name="Nature">
        <title>Genome sequence of the progenitor of the wheat D genome Aegilops tauschii.</title>
        <authorList>
            <person name="Luo M.C."/>
            <person name="Gu Y.Q."/>
            <person name="Puiu D."/>
            <person name="Wang H."/>
            <person name="Twardziok S.O."/>
            <person name="Deal K.R."/>
            <person name="Huo N."/>
            <person name="Zhu T."/>
            <person name="Wang L."/>
            <person name="Wang Y."/>
            <person name="McGuire P.E."/>
            <person name="Liu S."/>
            <person name="Long H."/>
            <person name="Ramasamy R.K."/>
            <person name="Rodriguez J.C."/>
            <person name="Van S.L."/>
            <person name="Yuan L."/>
            <person name="Wang Z."/>
            <person name="Xia Z."/>
            <person name="Xiao L."/>
            <person name="Anderson O.D."/>
            <person name="Ouyang S."/>
            <person name="Liang Y."/>
            <person name="Zimin A.V."/>
            <person name="Pertea G."/>
            <person name="Qi P."/>
            <person name="Bennetzen J.L."/>
            <person name="Dai X."/>
            <person name="Dawson M.W."/>
            <person name="Muller H.G."/>
            <person name="Kugler K."/>
            <person name="Rivarola-Duarte L."/>
            <person name="Spannagl M."/>
            <person name="Mayer K.F.X."/>
            <person name="Lu F.H."/>
            <person name="Bevan M.W."/>
            <person name="Leroy P."/>
            <person name="Li P."/>
            <person name="You F.M."/>
            <person name="Sun Q."/>
            <person name="Liu Z."/>
            <person name="Lyons E."/>
            <person name="Wicker T."/>
            <person name="Salzberg S.L."/>
            <person name="Devos K.M."/>
            <person name="Dvorak J."/>
        </authorList>
    </citation>
    <scope>NUCLEOTIDE SEQUENCE [LARGE SCALE GENOMIC DNA]</scope>
    <source>
        <strain evidence="3">cv. AL8/78</strain>
    </source>
</reference>
<dbReference type="InterPro" id="IPR055290">
    <property type="entry name" value="At3g26010-like"/>
</dbReference>
<evidence type="ECO:0000259" key="2">
    <source>
        <dbReference type="SMART" id="SM00256"/>
    </source>
</evidence>
<dbReference type="Proteomes" id="UP000015105">
    <property type="component" value="Chromosome 1D"/>
</dbReference>
<proteinExistence type="predicted"/>
<name>A0A453A4K2_AEGTS</name>
<reference evidence="4" key="1">
    <citation type="journal article" date="2014" name="Science">
        <title>Ancient hybridizations among the ancestral genomes of bread wheat.</title>
        <authorList>
            <consortium name="International Wheat Genome Sequencing Consortium,"/>
            <person name="Marcussen T."/>
            <person name="Sandve S.R."/>
            <person name="Heier L."/>
            <person name="Spannagl M."/>
            <person name="Pfeifer M."/>
            <person name="Jakobsen K.S."/>
            <person name="Wulff B.B."/>
            <person name="Steuernagel B."/>
            <person name="Mayer K.F."/>
            <person name="Olsen O.A."/>
        </authorList>
    </citation>
    <scope>NUCLEOTIDE SEQUENCE [LARGE SCALE GENOMIC DNA]</scope>
    <source>
        <strain evidence="4">cv. AL8/78</strain>
    </source>
</reference>
<dbReference type="InterPro" id="IPR015915">
    <property type="entry name" value="Kelch-typ_b-propeller"/>
</dbReference>
<feature type="domain" description="F-box" evidence="2">
    <location>
        <begin position="122"/>
        <end position="162"/>
    </location>
</feature>
<dbReference type="Gene3D" id="2.120.10.80">
    <property type="entry name" value="Kelch-type beta propeller"/>
    <property type="match status" value="1"/>
</dbReference>
<evidence type="ECO:0000313" key="4">
    <source>
        <dbReference type="Proteomes" id="UP000015105"/>
    </source>
</evidence>
<dbReference type="InterPro" id="IPR036047">
    <property type="entry name" value="F-box-like_dom_sf"/>
</dbReference>
<dbReference type="InterPro" id="IPR001810">
    <property type="entry name" value="F-box_dom"/>
</dbReference>
<dbReference type="Gramene" id="AET1Gv21037100.1">
    <property type="protein sequence ID" value="AET1Gv21037100.1"/>
    <property type="gene ID" value="AET1Gv21037100"/>
</dbReference>
<reference evidence="3" key="5">
    <citation type="journal article" date="2021" name="G3 (Bethesda)">
        <title>Aegilops tauschii genome assembly Aet v5.0 features greater sequence contiguity and improved annotation.</title>
        <authorList>
            <person name="Wang L."/>
            <person name="Zhu T."/>
            <person name="Rodriguez J.C."/>
            <person name="Deal K.R."/>
            <person name="Dubcovsky J."/>
            <person name="McGuire P.E."/>
            <person name="Lux T."/>
            <person name="Spannagl M."/>
            <person name="Mayer K.F.X."/>
            <person name="Baldrich P."/>
            <person name="Meyers B.C."/>
            <person name="Huo N."/>
            <person name="Gu Y.Q."/>
            <person name="Zhou H."/>
            <person name="Devos K.M."/>
            <person name="Bennetzen J.L."/>
            <person name="Unver T."/>
            <person name="Budak H."/>
            <person name="Gulick P.J."/>
            <person name="Galiba G."/>
            <person name="Kalapos B."/>
            <person name="Nelson D.R."/>
            <person name="Li P."/>
            <person name="You F.M."/>
            <person name="Luo M.C."/>
            <person name="Dvorak J."/>
        </authorList>
    </citation>
    <scope>NUCLEOTIDE SEQUENCE [LARGE SCALE GENOMIC DNA]</scope>
    <source>
        <strain evidence="3">cv. AL8/78</strain>
    </source>
</reference>